<protein>
    <submittedName>
        <fullName evidence="1">Uncharacterized protein</fullName>
    </submittedName>
</protein>
<proteinExistence type="predicted"/>
<organism evidence="1 2">
    <name type="scientific">Colletotrichum truncatum</name>
    <name type="common">Anthracnose fungus</name>
    <name type="synonym">Colletotrichum capsici</name>
    <dbReference type="NCBI Taxonomy" id="5467"/>
    <lineage>
        <taxon>Eukaryota</taxon>
        <taxon>Fungi</taxon>
        <taxon>Dikarya</taxon>
        <taxon>Ascomycota</taxon>
        <taxon>Pezizomycotina</taxon>
        <taxon>Sordariomycetes</taxon>
        <taxon>Hypocreomycetidae</taxon>
        <taxon>Glomerellales</taxon>
        <taxon>Glomerellaceae</taxon>
        <taxon>Colletotrichum</taxon>
        <taxon>Colletotrichum truncatum species complex</taxon>
    </lineage>
</organism>
<accession>A0ACC3YWW0</accession>
<reference evidence="1 2" key="1">
    <citation type="journal article" date="2020" name="Phytopathology">
        <title>Genome Sequence Resources of Colletotrichum truncatum, C. plurivorum, C. musicola, and C. sojae: Four Species Pathogenic to Soybean (Glycine max).</title>
        <authorList>
            <person name="Rogerio F."/>
            <person name="Boufleur T.R."/>
            <person name="Ciampi-Guillardi M."/>
            <person name="Sukno S.A."/>
            <person name="Thon M.R."/>
            <person name="Massola Junior N.S."/>
            <person name="Baroncelli R."/>
        </authorList>
    </citation>
    <scope>NUCLEOTIDE SEQUENCE [LARGE SCALE GENOMIC DNA]</scope>
    <source>
        <strain evidence="1 2">CMES1059</strain>
    </source>
</reference>
<gene>
    <name evidence="1" type="ORF">CTRU02_208624</name>
</gene>
<evidence type="ECO:0000313" key="1">
    <source>
        <dbReference type="EMBL" id="KAL0936409.1"/>
    </source>
</evidence>
<evidence type="ECO:0000313" key="2">
    <source>
        <dbReference type="Proteomes" id="UP000805649"/>
    </source>
</evidence>
<sequence length="86" mass="9585">MIHHEVEFSGFLGKRPPLVFRGLEFCGFSSCLYLLAIITTGRLRRGKGGLFIGLSTTSYPRPSKASLRFGTGRNLTMEYGDLQELN</sequence>
<keyword evidence="2" id="KW-1185">Reference proteome</keyword>
<dbReference type="EMBL" id="VUJX02000005">
    <property type="protein sequence ID" value="KAL0936409.1"/>
    <property type="molecule type" value="Genomic_DNA"/>
</dbReference>
<dbReference type="Proteomes" id="UP000805649">
    <property type="component" value="Unassembled WGS sequence"/>
</dbReference>
<name>A0ACC3YWW0_COLTU</name>
<comment type="caution">
    <text evidence="1">The sequence shown here is derived from an EMBL/GenBank/DDBJ whole genome shotgun (WGS) entry which is preliminary data.</text>
</comment>